<dbReference type="Pfam" id="PF00144">
    <property type="entry name" value="Beta-lactamase"/>
    <property type="match status" value="1"/>
</dbReference>
<reference evidence="2" key="1">
    <citation type="submission" date="2006-10" db="EMBL/GenBank/DDBJ databases">
        <title>Complete sequence of Solibacter usitatus Ellin6076.</title>
        <authorList>
            <consortium name="US DOE Joint Genome Institute"/>
            <person name="Copeland A."/>
            <person name="Lucas S."/>
            <person name="Lapidus A."/>
            <person name="Barry K."/>
            <person name="Detter J.C."/>
            <person name="Glavina del Rio T."/>
            <person name="Hammon N."/>
            <person name="Israni S."/>
            <person name="Dalin E."/>
            <person name="Tice H."/>
            <person name="Pitluck S."/>
            <person name="Thompson L.S."/>
            <person name="Brettin T."/>
            <person name="Bruce D."/>
            <person name="Han C."/>
            <person name="Tapia R."/>
            <person name="Gilna P."/>
            <person name="Schmutz J."/>
            <person name="Larimer F."/>
            <person name="Land M."/>
            <person name="Hauser L."/>
            <person name="Kyrpides N."/>
            <person name="Mikhailova N."/>
            <person name="Janssen P.H."/>
            <person name="Kuske C.R."/>
            <person name="Richardson P."/>
        </authorList>
    </citation>
    <scope>NUCLEOTIDE SEQUENCE</scope>
    <source>
        <strain evidence="2">Ellin6076</strain>
    </source>
</reference>
<dbReference type="STRING" id="234267.Acid_6249"/>
<name>Q01T45_SOLUE</name>
<sequence>MSETLQHIVESGQLAGAATLVWKNGTAQTTCFGWRDIERNLPVEQDTIFRIASMTKPITSVAALMLVDEGRIALNDPITRYAPEFSQMRVLRSPGSPLDETDPAERLITFEDLLTHRAGLTYGDLHRSPIMQAYRGALGGDIDTDVAPDDWIAKLSQLPLIHQPGEMWSYGRSTDLLGLLIARIEGEPLQAVLKRRIFDPLGMKDTSFLVPPEKRDRRAAAYGFDDEEKLIKRATWGGVVVEERPVDMAYESGGQGLWSTVDDYLRFARLFLGDGSVDGVRLLRADTLARMMTNQLTEAQRASARLIGQKLFAAGRGFGLGVSVVLEPDANDIMRRGGPGTVSWAGAYGGFWQADPNDGSVLVFLAHNMVDLAQMAKGIGLGVWAAIEVFQQSAAGSPG</sequence>
<dbReference type="EMBL" id="CP000473">
    <property type="protein sequence ID" value="ABJ87175.1"/>
    <property type="molecule type" value="Genomic_DNA"/>
</dbReference>
<dbReference type="InterPro" id="IPR012338">
    <property type="entry name" value="Beta-lactam/transpept-like"/>
</dbReference>
<dbReference type="KEGG" id="sus:Acid_6249"/>
<dbReference type="SUPFAM" id="SSF56601">
    <property type="entry name" value="beta-lactamase/transpeptidase-like"/>
    <property type="match status" value="1"/>
</dbReference>
<dbReference type="AlphaFoldDB" id="Q01T45"/>
<dbReference type="InterPro" id="IPR001466">
    <property type="entry name" value="Beta-lactam-related"/>
</dbReference>
<dbReference type="HOGENOM" id="CLU_020027_11_2_0"/>
<evidence type="ECO:0000313" key="2">
    <source>
        <dbReference type="EMBL" id="ABJ87175.1"/>
    </source>
</evidence>
<proteinExistence type="predicted"/>
<dbReference type="OrthoDB" id="104676at2"/>
<dbReference type="InterPro" id="IPR050789">
    <property type="entry name" value="Diverse_Enzym_Activities"/>
</dbReference>
<dbReference type="PANTHER" id="PTHR43283">
    <property type="entry name" value="BETA-LACTAMASE-RELATED"/>
    <property type="match status" value="1"/>
</dbReference>
<feature type="domain" description="Beta-lactamase-related" evidence="1">
    <location>
        <begin position="3"/>
        <end position="370"/>
    </location>
</feature>
<evidence type="ECO:0000259" key="1">
    <source>
        <dbReference type="Pfam" id="PF00144"/>
    </source>
</evidence>
<accession>Q01T45</accession>
<dbReference type="eggNOG" id="COG1680">
    <property type="taxonomic scope" value="Bacteria"/>
</dbReference>
<gene>
    <name evidence="2" type="ordered locus">Acid_6249</name>
</gene>
<organism evidence="2">
    <name type="scientific">Solibacter usitatus (strain Ellin6076)</name>
    <dbReference type="NCBI Taxonomy" id="234267"/>
    <lineage>
        <taxon>Bacteria</taxon>
        <taxon>Pseudomonadati</taxon>
        <taxon>Acidobacteriota</taxon>
        <taxon>Terriglobia</taxon>
        <taxon>Bryobacterales</taxon>
        <taxon>Solibacteraceae</taxon>
        <taxon>Candidatus Solibacter</taxon>
    </lineage>
</organism>
<dbReference type="FunCoup" id="Q01T45">
    <property type="interactions" value="129"/>
</dbReference>
<dbReference type="InParanoid" id="Q01T45"/>
<dbReference type="PANTHER" id="PTHR43283:SF3">
    <property type="entry name" value="BETA-LACTAMASE FAMILY PROTEIN (AFU_ORTHOLOGUE AFUA_5G07500)"/>
    <property type="match status" value="1"/>
</dbReference>
<protein>
    <submittedName>
        <fullName evidence="2">Beta-lactamase</fullName>
    </submittedName>
</protein>
<dbReference type="Gene3D" id="3.40.710.10">
    <property type="entry name" value="DD-peptidase/beta-lactamase superfamily"/>
    <property type="match status" value="1"/>
</dbReference>